<feature type="region of interest" description="Disordered" evidence="4">
    <location>
        <begin position="156"/>
        <end position="207"/>
    </location>
</feature>
<dbReference type="InterPro" id="IPR039425">
    <property type="entry name" value="RNA_pol_sigma-70-like"/>
</dbReference>
<feature type="region of interest" description="Disordered" evidence="4">
    <location>
        <begin position="276"/>
        <end position="529"/>
    </location>
</feature>
<feature type="compositionally biased region" description="Low complexity" evidence="4">
    <location>
        <begin position="485"/>
        <end position="495"/>
    </location>
</feature>
<keyword evidence="1" id="KW-0805">Transcription regulation</keyword>
<dbReference type="SUPFAM" id="SSF88946">
    <property type="entry name" value="Sigma2 domain of RNA polymerase sigma factors"/>
    <property type="match status" value="1"/>
</dbReference>
<keyword evidence="3" id="KW-0804">Transcription</keyword>
<dbReference type="Gene3D" id="1.10.1740.10">
    <property type="match status" value="1"/>
</dbReference>
<keyword evidence="2" id="KW-0731">Sigma factor</keyword>
<dbReference type="InterPro" id="IPR013325">
    <property type="entry name" value="RNA_pol_sigma_r2"/>
</dbReference>
<feature type="compositionally biased region" description="Low complexity" evidence="4">
    <location>
        <begin position="162"/>
        <end position="171"/>
    </location>
</feature>
<proteinExistence type="predicted"/>
<feature type="compositionally biased region" description="Low complexity" evidence="4">
    <location>
        <begin position="283"/>
        <end position="294"/>
    </location>
</feature>
<evidence type="ECO:0000313" key="6">
    <source>
        <dbReference type="Proteomes" id="UP001201873"/>
    </source>
</evidence>
<evidence type="ECO:0000256" key="4">
    <source>
        <dbReference type="SAM" id="MobiDB-lite"/>
    </source>
</evidence>
<evidence type="ECO:0000256" key="1">
    <source>
        <dbReference type="ARBA" id="ARBA00023015"/>
    </source>
</evidence>
<dbReference type="EMBL" id="JALKFT010000003">
    <property type="protein sequence ID" value="MCK9875109.1"/>
    <property type="molecule type" value="Genomic_DNA"/>
</dbReference>
<dbReference type="Proteomes" id="UP001201873">
    <property type="component" value="Unassembled WGS sequence"/>
</dbReference>
<dbReference type="PANTHER" id="PTHR43133">
    <property type="entry name" value="RNA POLYMERASE ECF-TYPE SIGMA FACTO"/>
    <property type="match status" value="1"/>
</dbReference>
<keyword evidence="6" id="KW-1185">Reference proteome</keyword>
<protein>
    <submittedName>
        <fullName evidence="5">RNA polymerase subunit sigma-24</fullName>
    </submittedName>
</protein>
<sequence>MDDDADLVARVRSGDRLAFDDLYDLYADDVFSMCLLVLGDPTVARAAAGTAFALVARTRLNPLSDPARLRSWLLELARGSALAWSGSPQARSVPVPHGVAPEELLLGAVVPAPASLRVGLARTFDRAATVAEAAASRRAAEASAFLAAGRSMVTPAHDHAPAADSAPAAGHEPAEIPAMTNGDTVVTGSHPRYEPASLEAARSPAERDLPLMRVDEDGAEFAGPSTVVPLAPWRTRPAMAAAAVLAAAAVGLTAAMNWPASEPQLISESRIAVVTPPTPPAFTRPSAAPAAPGGRTDSDSPTAAATVVGAYTSGAGPARHRVPHVIEPVARDVRRTPAVSAQGNGDTGGSAPASPASPTRPTSNGVRPPTTTNPGTTTPTTTPKTSTSVGIPTGGTPTGTTGPTPATPTTPGNVGSPPSPGTSTPTGTGTQTPTPDIGAGSTTGAPTPGTPTTRSTPGVGTTPPAGTGSTGSGSTGSGSTGSGGAAAATTAPPSSGGAGGSGSGTGGAGTGATPAAPTSPARVQPPIAV</sequence>
<name>A0ABT0JUT7_9ACTN</name>
<reference evidence="5 6" key="1">
    <citation type="submission" date="2022-04" db="EMBL/GenBank/DDBJ databases">
        <title>Genome diversity in the genus Frankia.</title>
        <authorList>
            <person name="Carlos-Shanley C."/>
            <person name="Hahn D."/>
        </authorList>
    </citation>
    <scope>NUCLEOTIDE SEQUENCE [LARGE SCALE GENOMIC DNA]</scope>
    <source>
        <strain evidence="5 6">Ag45/Mut15</strain>
    </source>
</reference>
<dbReference type="RefSeq" id="WP_248823588.1">
    <property type="nucleotide sequence ID" value="NZ_JALKFT010000003.1"/>
</dbReference>
<gene>
    <name evidence="5" type="ORF">MXD59_04805</name>
</gene>
<feature type="compositionally biased region" description="Low complexity" evidence="4">
    <location>
        <begin position="511"/>
        <end position="521"/>
    </location>
</feature>
<feature type="compositionally biased region" description="Gly residues" evidence="4">
    <location>
        <begin position="496"/>
        <end position="510"/>
    </location>
</feature>
<evidence type="ECO:0000256" key="2">
    <source>
        <dbReference type="ARBA" id="ARBA00023082"/>
    </source>
</evidence>
<evidence type="ECO:0000256" key="3">
    <source>
        <dbReference type="ARBA" id="ARBA00023163"/>
    </source>
</evidence>
<feature type="compositionally biased region" description="Low complexity" evidence="4">
    <location>
        <begin position="349"/>
        <end position="391"/>
    </location>
</feature>
<comment type="caution">
    <text evidence="5">The sequence shown here is derived from an EMBL/GenBank/DDBJ whole genome shotgun (WGS) entry which is preliminary data.</text>
</comment>
<feature type="compositionally biased region" description="Gly residues" evidence="4">
    <location>
        <begin position="468"/>
        <end position="484"/>
    </location>
</feature>
<feature type="compositionally biased region" description="Low complexity" evidence="4">
    <location>
        <begin position="398"/>
        <end position="467"/>
    </location>
</feature>
<accession>A0ABT0JUT7</accession>
<dbReference type="PANTHER" id="PTHR43133:SF62">
    <property type="entry name" value="RNA POLYMERASE SIGMA FACTOR SIGZ"/>
    <property type="match status" value="1"/>
</dbReference>
<evidence type="ECO:0000313" key="5">
    <source>
        <dbReference type="EMBL" id="MCK9875109.1"/>
    </source>
</evidence>
<organism evidence="5 6">
    <name type="scientific">Frankia umida</name>
    <dbReference type="NCBI Taxonomy" id="573489"/>
    <lineage>
        <taxon>Bacteria</taxon>
        <taxon>Bacillati</taxon>
        <taxon>Actinomycetota</taxon>
        <taxon>Actinomycetes</taxon>
        <taxon>Frankiales</taxon>
        <taxon>Frankiaceae</taxon>
        <taxon>Frankia</taxon>
    </lineage>
</organism>